<gene>
    <name evidence="2" type="ORF">NDU88_000968</name>
</gene>
<dbReference type="AlphaFoldDB" id="A0AAV7KRM1"/>
<organism evidence="2 3">
    <name type="scientific">Pleurodeles waltl</name>
    <name type="common">Iberian ribbed newt</name>
    <dbReference type="NCBI Taxonomy" id="8319"/>
    <lineage>
        <taxon>Eukaryota</taxon>
        <taxon>Metazoa</taxon>
        <taxon>Chordata</taxon>
        <taxon>Craniata</taxon>
        <taxon>Vertebrata</taxon>
        <taxon>Euteleostomi</taxon>
        <taxon>Amphibia</taxon>
        <taxon>Batrachia</taxon>
        <taxon>Caudata</taxon>
        <taxon>Salamandroidea</taxon>
        <taxon>Salamandridae</taxon>
        <taxon>Pleurodelinae</taxon>
        <taxon>Pleurodeles</taxon>
    </lineage>
</organism>
<reference evidence="2" key="1">
    <citation type="journal article" date="2022" name="bioRxiv">
        <title>Sequencing and chromosome-scale assembly of the giantPleurodeles waltlgenome.</title>
        <authorList>
            <person name="Brown T."/>
            <person name="Elewa A."/>
            <person name="Iarovenko S."/>
            <person name="Subramanian E."/>
            <person name="Araus A.J."/>
            <person name="Petzold A."/>
            <person name="Susuki M."/>
            <person name="Suzuki K.-i.T."/>
            <person name="Hayashi T."/>
            <person name="Toyoda A."/>
            <person name="Oliveira C."/>
            <person name="Osipova E."/>
            <person name="Leigh N.D."/>
            <person name="Simon A."/>
            <person name="Yun M.H."/>
        </authorList>
    </citation>
    <scope>NUCLEOTIDE SEQUENCE</scope>
    <source>
        <strain evidence="2">20211129_DDA</strain>
        <tissue evidence="2">Liver</tissue>
    </source>
</reference>
<keyword evidence="3" id="KW-1185">Reference proteome</keyword>
<evidence type="ECO:0000313" key="3">
    <source>
        <dbReference type="Proteomes" id="UP001066276"/>
    </source>
</evidence>
<accession>A0AAV7KRM1</accession>
<comment type="caution">
    <text evidence="2">The sequence shown here is derived from an EMBL/GenBank/DDBJ whole genome shotgun (WGS) entry which is preliminary data.</text>
</comment>
<proteinExistence type="predicted"/>
<evidence type="ECO:0000256" key="1">
    <source>
        <dbReference type="SAM" id="MobiDB-lite"/>
    </source>
</evidence>
<name>A0AAV7KRM1_PLEWA</name>
<dbReference type="Proteomes" id="UP001066276">
    <property type="component" value="Chromosome 12"/>
</dbReference>
<sequence length="95" mass="10067">MWTYRGRGHPKMDGHELPVGRGQETVPHLEAVEVHDAALTKEVTYPLAIRFLPGQEGRATGPGRSKLCCSQPTPENAGAVCEAAVATTGQFGAPT</sequence>
<dbReference type="EMBL" id="JANPWB010000016">
    <property type="protein sequence ID" value="KAJ1080777.1"/>
    <property type="molecule type" value="Genomic_DNA"/>
</dbReference>
<evidence type="ECO:0000313" key="2">
    <source>
        <dbReference type="EMBL" id="KAJ1080777.1"/>
    </source>
</evidence>
<feature type="region of interest" description="Disordered" evidence="1">
    <location>
        <begin position="1"/>
        <end position="21"/>
    </location>
</feature>
<protein>
    <submittedName>
        <fullName evidence="2">Uncharacterized protein</fullName>
    </submittedName>
</protein>